<evidence type="ECO:0000313" key="2">
    <source>
        <dbReference type="Proteomes" id="UP000000311"/>
    </source>
</evidence>
<organism evidence="2">
    <name type="scientific">Camponotus floridanus</name>
    <name type="common">Florida carpenter ant</name>
    <dbReference type="NCBI Taxonomy" id="104421"/>
    <lineage>
        <taxon>Eukaryota</taxon>
        <taxon>Metazoa</taxon>
        <taxon>Ecdysozoa</taxon>
        <taxon>Arthropoda</taxon>
        <taxon>Hexapoda</taxon>
        <taxon>Insecta</taxon>
        <taxon>Pterygota</taxon>
        <taxon>Neoptera</taxon>
        <taxon>Endopterygota</taxon>
        <taxon>Hymenoptera</taxon>
        <taxon>Apocrita</taxon>
        <taxon>Aculeata</taxon>
        <taxon>Formicoidea</taxon>
        <taxon>Formicidae</taxon>
        <taxon>Formicinae</taxon>
        <taxon>Camponotus</taxon>
    </lineage>
</organism>
<feature type="non-terminal residue" evidence="1">
    <location>
        <position position="1"/>
    </location>
</feature>
<dbReference type="Proteomes" id="UP000000311">
    <property type="component" value="Unassembled WGS sequence"/>
</dbReference>
<dbReference type="EMBL" id="GL435499">
    <property type="protein sequence ID" value="EFN73343.1"/>
    <property type="molecule type" value="Genomic_DNA"/>
</dbReference>
<sequence length="50" mass="5915">NGHFVFKSEKAWSVDSSQYSEFFTLNLKTLSVTIDCIPFNEYINVNNRYF</sequence>
<reference evidence="1 2" key="1">
    <citation type="journal article" date="2010" name="Science">
        <title>Genomic comparison of the ants Camponotus floridanus and Harpegnathos saltator.</title>
        <authorList>
            <person name="Bonasio R."/>
            <person name="Zhang G."/>
            <person name="Ye C."/>
            <person name="Mutti N.S."/>
            <person name="Fang X."/>
            <person name="Qin N."/>
            <person name="Donahue G."/>
            <person name="Yang P."/>
            <person name="Li Q."/>
            <person name="Li C."/>
            <person name="Zhang P."/>
            <person name="Huang Z."/>
            <person name="Berger S.L."/>
            <person name="Reinberg D."/>
            <person name="Wang J."/>
            <person name="Liebig J."/>
        </authorList>
    </citation>
    <scope>NUCLEOTIDE SEQUENCE [LARGE SCALE GENOMIC DNA]</scope>
    <source>
        <strain evidence="2">C129</strain>
    </source>
</reference>
<dbReference type="OrthoDB" id="6338233at2759"/>
<name>E1ZZP9_CAMFO</name>
<dbReference type="STRING" id="104421.E1ZZP9"/>
<accession>E1ZZP9</accession>
<evidence type="ECO:0000313" key="1">
    <source>
        <dbReference type="EMBL" id="EFN73343.1"/>
    </source>
</evidence>
<gene>
    <name evidence="1" type="ORF">EAG_08512</name>
</gene>
<dbReference type="AlphaFoldDB" id="E1ZZP9"/>
<protein>
    <submittedName>
        <fullName evidence="1">Uncharacterized protein</fullName>
    </submittedName>
</protein>
<feature type="non-terminal residue" evidence="1">
    <location>
        <position position="50"/>
    </location>
</feature>
<keyword evidence="2" id="KW-1185">Reference proteome</keyword>
<dbReference type="InParanoid" id="E1ZZP9"/>
<proteinExistence type="predicted"/>